<dbReference type="Gene3D" id="2.60.120.200">
    <property type="match status" value="1"/>
</dbReference>
<organism evidence="3 4">
    <name type="scientific">Naganishia liquefaciens</name>
    <dbReference type="NCBI Taxonomy" id="104408"/>
    <lineage>
        <taxon>Eukaryota</taxon>
        <taxon>Fungi</taxon>
        <taxon>Dikarya</taxon>
        <taxon>Basidiomycota</taxon>
        <taxon>Agaricomycotina</taxon>
        <taxon>Tremellomycetes</taxon>
        <taxon>Filobasidiales</taxon>
        <taxon>Filobasidiaceae</taxon>
        <taxon>Naganishia</taxon>
    </lineage>
</organism>
<reference evidence="3" key="1">
    <citation type="submission" date="2020-07" db="EMBL/GenBank/DDBJ databases">
        <title>Draft Genome Sequence of a Deep-Sea Yeast, Naganishia (Cryptococcus) liquefaciens strain N6.</title>
        <authorList>
            <person name="Han Y.W."/>
            <person name="Kajitani R."/>
            <person name="Morimoto H."/>
            <person name="Parhat M."/>
            <person name="Tsubouchi H."/>
            <person name="Bakenova O."/>
            <person name="Ogata M."/>
            <person name="Argunhan B."/>
            <person name="Aoki R."/>
            <person name="Kajiwara S."/>
            <person name="Itoh T."/>
            <person name="Iwasaki H."/>
        </authorList>
    </citation>
    <scope>NUCLEOTIDE SEQUENCE</scope>
    <source>
        <strain evidence="3">N6</strain>
    </source>
</reference>
<dbReference type="InterPro" id="IPR013320">
    <property type="entry name" value="ConA-like_dom_sf"/>
</dbReference>
<dbReference type="PROSITE" id="PS51762">
    <property type="entry name" value="GH16_2"/>
    <property type="match status" value="1"/>
</dbReference>
<feature type="domain" description="GH16" evidence="2">
    <location>
        <begin position="16"/>
        <end position="295"/>
    </location>
</feature>
<keyword evidence="1" id="KW-0732">Signal</keyword>
<accession>A0A8H3TXQ2</accession>
<dbReference type="PANTHER" id="PTHR38121:SF4">
    <property type="entry name" value="GH16 DOMAIN-CONTAINING PROTEIN-RELATED"/>
    <property type="match status" value="1"/>
</dbReference>
<dbReference type="Pfam" id="PF00722">
    <property type="entry name" value="Glyco_hydro_16"/>
    <property type="match status" value="1"/>
</dbReference>
<dbReference type="PANTHER" id="PTHR38121">
    <property type="entry name" value="GH16 DOMAIN-CONTAINING PROTEIN"/>
    <property type="match status" value="1"/>
</dbReference>
<evidence type="ECO:0000259" key="2">
    <source>
        <dbReference type="PROSITE" id="PS51762"/>
    </source>
</evidence>
<gene>
    <name evidence="3" type="ORF">NliqN6_5426</name>
</gene>
<proteinExistence type="predicted"/>
<dbReference type="InterPro" id="IPR000757">
    <property type="entry name" value="Beta-glucanase-like"/>
</dbReference>
<dbReference type="SUPFAM" id="SSF49899">
    <property type="entry name" value="Concanavalin A-like lectins/glucanases"/>
    <property type="match status" value="1"/>
</dbReference>
<dbReference type="GO" id="GO:0005975">
    <property type="term" value="P:carbohydrate metabolic process"/>
    <property type="evidence" value="ECO:0007669"/>
    <property type="project" value="InterPro"/>
</dbReference>
<dbReference type="AlphaFoldDB" id="A0A8H3TXQ2"/>
<dbReference type="GO" id="GO:0004553">
    <property type="term" value="F:hydrolase activity, hydrolyzing O-glycosyl compounds"/>
    <property type="evidence" value="ECO:0007669"/>
    <property type="project" value="InterPro"/>
</dbReference>
<comment type="caution">
    <text evidence="3">The sequence shown here is derived from an EMBL/GenBank/DDBJ whole genome shotgun (WGS) entry which is preliminary data.</text>
</comment>
<name>A0A8H3TXQ2_9TREE</name>
<dbReference type="OrthoDB" id="25131at2759"/>
<feature type="chain" id="PRO_5034857190" description="GH16 domain-containing protein" evidence="1">
    <location>
        <begin position="23"/>
        <end position="318"/>
    </location>
</feature>
<protein>
    <recommendedName>
        <fullName evidence="2">GH16 domain-containing protein</fullName>
    </recommendedName>
</protein>
<feature type="signal peptide" evidence="1">
    <location>
        <begin position="1"/>
        <end position="22"/>
    </location>
</feature>
<evidence type="ECO:0000256" key="1">
    <source>
        <dbReference type="SAM" id="SignalP"/>
    </source>
</evidence>
<dbReference type="CDD" id="cd00413">
    <property type="entry name" value="Glyco_hydrolase_16"/>
    <property type="match status" value="1"/>
</dbReference>
<evidence type="ECO:0000313" key="4">
    <source>
        <dbReference type="Proteomes" id="UP000620104"/>
    </source>
</evidence>
<sequence length="318" mass="35174">MVGIAHLLTTLLCLSSLSATNALPQKRVDNSTCCGYVVTNRGDAFFNYKHIIDFSTLTSMDKVYEAGWEVSHGWQAGGENTLTGQKPIANENNVELIRGQGLRLKIPRQDKNARTFSVAEVTFPDVMLGAVLELTVQVTKEPGSCMGMFTLHADSGMERPFGWQDEQDIEILGSTIFTRNEFQPAGMQMVNYEPSTGAKWYANQPFPAGIDPSTGFHTYSIAWFPTTSTSNTPRLTEYRFDGQTINRPGGYPSINPSNLLFNHWTNADGRWSGGPPAKEVYMTIKKVVAYYDKPARMATGTGILRGSCTRERACRVTV</sequence>
<evidence type="ECO:0000313" key="3">
    <source>
        <dbReference type="EMBL" id="GHJ89024.1"/>
    </source>
</evidence>
<dbReference type="Proteomes" id="UP000620104">
    <property type="component" value="Unassembled WGS sequence"/>
</dbReference>
<dbReference type="EMBL" id="BLZA01000035">
    <property type="protein sequence ID" value="GHJ89024.1"/>
    <property type="molecule type" value="Genomic_DNA"/>
</dbReference>
<keyword evidence="4" id="KW-1185">Reference proteome</keyword>